<proteinExistence type="predicted"/>
<reference evidence="2" key="1">
    <citation type="submission" date="2021-06" db="EMBL/GenBank/DDBJ databases">
        <authorList>
            <person name="Kallberg Y."/>
            <person name="Tangrot J."/>
            <person name="Rosling A."/>
        </authorList>
    </citation>
    <scope>NUCLEOTIDE SEQUENCE</scope>
    <source>
        <strain evidence="2">CL551</strain>
    </source>
</reference>
<sequence>MNNSILQRLRSRPKRPFWKLPQHRLPVLSLYKTLLKISKKFPEDIHRKYLFYSIRDKFRVRRHETSVTNTIEFLKEAKECRNTLLKALNGDVEAFQHIDDLTWGRKGSLKEILTWVILFHFDIDNYFKEAHACIKIKLRTKKWKKRAKSKRGILRVISDTRTKASRMKDSHRAYKIPLDRRLYSPPRVQLIIKSRMPKKKKHFWRTGLVRHRIITQLGYRLQRIRGWRQPTWISMMMNKRINQHNKRLERYNLLESYLEMVRAEVLMMRQLDPKLATDVEGFEKLIIQEMTESKKYHERMLKLKAKSQLDDS</sequence>
<dbReference type="InterPro" id="IPR046896">
    <property type="entry name" value="Cup1-like_N"/>
</dbReference>
<evidence type="ECO:0000259" key="1">
    <source>
        <dbReference type="Pfam" id="PF20263"/>
    </source>
</evidence>
<dbReference type="Proteomes" id="UP000789342">
    <property type="component" value="Unassembled WGS sequence"/>
</dbReference>
<organism evidence="2 3">
    <name type="scientific">Acaulospora morrowiae</name>
    <dbReference type="NCBI Taxonomy" id="94023"/>
    <lineage>
        <taxon>Eukaryota</taxon>
        <taxon>Fungi</taxon>
        <taxon>Fungi incertae sedis</taxon>
        <taxon>Mucoromycota</taxon>
        <taxon>Glomeromycotina</taxon>
        <taxon>Glomeromycetes</taxon>
        <taxon>Diversisporales</taxon>
        <taxon>Acaulosporaceae</taxon>
        <taxon>Acaulospora</taxon>
    </lineage>
</organism>
<evidence type="ECO:0000313" key="2">
    <source>
        <dbReference type="EMBL" id="CAG8456626.1"/>
    </source>
</evidence>
<dbReference type="AlphaFoldDB" id="A0A9N8VNJ1"/>
<comment type="caution">
    <text evidence="2">The sequence shown here is derived from an EMBL/GenBank/DDBJ whole genome shotgun (WGS) entry which is preliminary data.</text>
</comment>
<gene>
    <name evidence="2" type="ORF">AMORRO_LOCUS1185</name>
</gene>
<protein>
    <submittedName>
        <fullName evidence="2">4783_t:CDS:1</fullName>
    </submittedName>
</protein>
<evidence type="ECO:0000313" key="3">
    <source>
        <dbReference type="Proteomes" id="UP000789342"/>
    </source>
</evidence>
<dbReference type="Pfam" id="PF20263">
    <property type="entry name" value="LYRM2-like"/>
    <property type="match status" value="1"/>
</dbReference>
<dbReference type="EMBL" id="CAJVPV010000429">
    <property type="protein sequence ID" value="CAG8456626.1"/>
    <property type="molecule type" value="Genomic_DNA"/>
</dbReference>
<accession>A0A9N8VNJ1</accession>
<keyword evidence="3" id="KW-1185">Reference proteome</keyword>
<name>A0A9N8VNJ1_9GLOM</name>
<dbReference type="OrthoDB" id="2571149at2759"/>
<feature type="domain" description="LYR motif-containing protein Cup1-like N-terminal" evidence="1">
    <location>
        <begin position="30"/>
        <end position="111"/>
    </location>
</feature>